<gene>
    <name evidence="1" type="ORF">ACO22_00603</name>
</gene>
<dbReference type="Proteomes" id="UP000242814">
    <property type="component" value="Unassembled WGS sequence"/>
</dbReference>
<comment type="caution">
    <text evidence="1">The sequence shown here is derived from an EMBL/GenBank/DDBJ whole genome shotgun (WGS) entry which is preliminary data.</text>
</comment>
<reference evidence="1 2" key="1">
    <citation type="submission" date="2016-06" db="EMBL/GenBank/DDBJ databases">
        <authorList>
            <person name="Kjaerup R.B."/>
            <person name="Dalgaard T.S."/>
            <person name="Juul-Madsen H.R."/>
        </authorList>
    </citation>
    <scope>NUCLEOTIDE SEQUENCE [LARGE SCALE GENOMIC DNA]</scope>
    <source>
        <strain evidence="1 2">Pb300</strain>
    </source>
</reference>
<dbReference type="AlphaFoldDB" id="A0A1D2JNY3"/>
<name>A0A1D2JNY3_PARBR</name>
<dbReference type="EMBL" id="LZYO01000012">
    <property type="protein sequence ID" value="ODH44908.1"/>
    <property type="molecule type" value="Genomic_DNA"/>
</dbReference>
<dbReference type="VEuPathDB" id="FungiDB:PADG_00346"/>
<organism evidence="1 2">
    <name type="scientific">Paracoccidioides brasiliensis</name>
    <dbReference type="NCBI Taxonomy" id="121759"/>
    <lineage>
        <taxon>Eukaryota</taxon>
        <taxon>Fungi</taxon>
        <taxon>Dikarya</taxon>
        <taxon>Ascomycota</taxon>
        <taxon>Pezizomycotina</taxon>
        <taxon>Eurotiomycetes</taxon>
        <taxon>Eurotiomycetidae</taxon>
        <taxon>Onygenales</taxon>
        <taxon>Ajellomycetaceae</taxon>
        <taxon>Paracoccidioides</taxon>
    </lineage>
</organism>
<dbReference type="OMA" id="WFARWIK"/>
<evidence type="ECO:0000313" key="1">
    <source>
        <dbReference type="EMBL" id="ODH44908.1"/>
    </source>
</evidence>
<sequence>MDTTSTYNGPTTNQGAIIEIAKDGDLVVNITEHETIRDRQIFENDTGRESVTTTTEREKSAMLRVDSSKLAAHSSYFKCVLNGKQQTGKKEMITLNKDTIKSMEVWFRLFHSELASDHLPSIQIVDVWYIIIAGYKYGFDRNDMAPWFVKWFYTKIDQIFSNIIHCRQMLFPCYYFNFANGFQVLTSSLVYEDTDNISENNPTPFHHVGLPAVVPKRLNAARQHFRKIIHKGLFNHLETIVSSATCECKEQTVFNYLRELKRIKVWPLESTFQDTSVRDMVDRCINFDESNMSPGGGGTTRPSCIHCGHKWKALLVQIHYTVLSLFDGLCLDCMARATNPGVEEHIYVDDNDYDTHCRIRHGEATWHFSSIGIHVVKVPTGVRKMIE</sequence>
<dbReference type="VEuPathDB" id="FungiDB:PABG_01962"/>
<protein>
    <recommendedName>
        <fullName evidence="3">BTB domain-containing protein</fullName>
    </recommendedName>
</protein>
<evidence type="ECO:0008006" key="3">
    <source>
        <dbReference type="Google" id="ProtNLM"/>
    </source>
</evidence>
<accession>A0A1D2JNY3</accession>
<evidence type="ECO:0000313" key="2">
    <source>
        <dbReference type="Proteomes" id="UP000242814"/>
    </source>
</evidence>
<proteinExistence type="predicted"/>